<keyword evidence="5" id="KW-0378">Hydrolase</keyword>
<dbReference type="PANTHER" id="PTHR31956">
    <property type="entry name" value="NON-SPECIFIC PHOSPHOLIPASE C4-RELATED"/>
    <property type="match status" value="1"/>
</dbReference>
<feature type="chain" id="PRO_5019820281" description="phospholipase C" evidence="9">
    <location>
        <begin position="47"/>
        <end position="400"/>
    </location>
</feature>
<gene>
    <name evidence="10" type="ORF">C8D78_0263</name>
</gene>
<evidence type="ECO:0000313" key="11">
    <source>
        <dbReference type="Proteomes" id="UP000276055"/>
    </source>
</evidence>
<feature type="region of interest" description="Disordered" evidence="8">
    <location>
        <begin position="1"/>
        <end position="21"/>
    </location>
</feature>
<evidence type="ECO:0000256" key="8">
    <source>
        <dbReference type="SAM" id="MobiDB-lite"/>
    </source>
</evidence>
<dbReference type="Gene3D" id="3.40.720.10">
    <property type="entry name" value="Alkaline Phosphatase, subunit A"/>
    <property type="match status" value="1"/>
</dbReference>
<dbReference type="GO" id="GO:0034480">
    <property type="term" value="F:phosphatidylcholine phospholipase C activity"/>
    <property type="evidence" value="ECO:0007669"/>
    <property type="project" value="UniProtKB-EC"/>
</dbReference>
<evidence type="ECO:0000313" key="10">
    <source>
        <dbReference type="EMBL" id="RKR29946.1"/>
    </source>
</evidence>
<dbReference type="InterPro" id="IPR006311">
    <property type="entry name" value="TAT_signal"/>
</dbReference>
<evidence type="ECO:0000256" key="4">
    <source>
        <dbReference type="ARBA" id="ARBA00022512"/>
    </source>
</evidence>
<proteinExistence type="inferred from homology"/>
<evidence type="ECO:0000256" key="9">
    <source>
        <dbReference type="SAM" id="SignalP"/>
    </source>
</evidence>
<comment type="subcellular location">
    <subcellularLocation>
        <location evidence="1">Secreted</location>
        <location evidence="1">Cell wall</location>
    </subcellularLocation>
</comment>
<keyword evidence="4" id="KW-0134">Cell wall</keyword>
<dbReference type="Proteomes" id="UP000276055">
    <property type="component" value="Unassembled WGS sequence"/>
</dbReference>
<dbReference type="PROSITE" id="PS51318">
    <property type="entry name" value="TAT"/>
    <property type="match status" value="1"/>
</dbReference>
<name>A0A495FNQ3_9MICC</name>
<dbReference type="GO" id="GO:0009395">
    <property type="term" value="P:phospholipid catabolic process"/>
    <property type="evidence" value="ECO:0007669"/>
    <property type="project" value="TreeGrafter"/>
</dbReference>
<evidence type="ECO:0000256" key="6">
    <source>
        <dbReference type="ARBA" id="ARBA00023026"/>
    </source>
</evidence>
<dbReference type="EC" id="3.1.4.3" evidence="3"/>
<evidence type="ECO:0000256" key="7">
    <source>
        <dbReference type="ARBA" id="ARBA00048421"/>
    </source>
</evidence>
<evidence type="ECO:0000256" key="1">
    <source>
        <dbReference type="ARBA" id="ARBA00004191"/>
    </source>
</evidence>
<comment type="catalytic activity">
    <reaction evidence="7">
        <text>a 1,2-diacyl-sn-glycero-3-phosphocholine + H2O = phosphocholine + a 1,2-diacyl-sn-glycerol + H(+)</text>
        <dbReference type="Rhea" id="RHEA:10604"/>
        <dbReference type="ChEBI" id="CHEBI:15377"/>
        <dbReference type="ChEBI" id="CHEBI:15378"/>
        <dbReference type="ChEBI" id="CHEBI:17815"/>
        <dbReference type="ChEBI" id="CHEBI:57643"/>
        <dbReference type="ChEBI" id="CHEBI:295975"/>
        <dbReference type="EC" id="3.1.4.3"/>
    </reaction>
    <physiologicalReaction direction="left-to-right" evidence="7">
        <dbReference type="Rhea" id="RHEA:10605"/>
    </physiologicalReaction>
</comment>
<reference evidence="10 11" key="1">
    <citation type="submission" date="2018-10" db="EMBL/GenBank/DDBJ databases">
        <title>Genomic Encyclopedia of Type Strains, Phase IV (KMG-IV): sequencing the most valuable type-strain genomes for metagenomic binning, comparative biology and taxonomic classification.</title>
        <authorList>
            <person name="Goeker M."/>
        </authorList>
    </citation>
    <scope>NUCLEOTIDE SEQUENCE [LARGE SCALE GENOMIC DNA]</scope>
    <source>
        <strain evidence="10 11">DSM 25586</strain>
    </source>
</reference>
<evidence type="ECO:0000256" key="3">
    <source>
        <dbReference type="ARBA" id="ARBA00012018"/>
    </source>
</evidence>
<keyword evidence="4" id="KW-0964">Secreted</keyword>
<keyword evidence="9" id="KW-0732">Signal</keyword>
<comment type="similarity">
    <text evidence="2">Belongs to the bacterial phospholipase C family.</text>
</comment>
<protein>
    <recommendedName>
        <fullName evidence="3">phospholipase C</fullName>
        <ecNumber evidence="3">3.1.4.3</ecNumber>
    </recommendedName>
</protein>
<evidence type="ECO:0000256" key="5">
    <source>
        <dbReference type="ARBA" id="ARBA00022801"/>
    </source>
</evidence>
<keyword evidence="6" id="KW-0843">Virulence</keyword>
<dbReference type="AlphaFoldDB" id="A0A495FNQ3"/>
<evidence type="ECO:0000256" key="2">
    <source>
        <dbReference type="ARBA" id="ARBA00009717"/>
    </source>
</evidence>
<accession>A0A495FNQ3</accession>
<feature type="compositionally biased region" description="Polar residues" evidence="8">
    <location>
        <begin position="1"/>
        <end position="11"/>
    </location>
</feature>
<comment type="caution">
    <text evidence="10">The sequence shown here is derived from an EMBL/GenBank/DDBJ whole genome shotgun (WGS) entry which is preliminary data.</text>
</comment>
<organism evidence="10 11">
    <name type="scientific">Arthrobacter oryzae</name>
    <dbReference type="NCBI Taxonomy" id="409290"/>
    <lineage>
        <taxon>Bacteria</taxon>
        <taxon>Bacillati</taxon>
        <taxon>Actinomycetota</taxon>
        <taxon>Actinomycetes</taxon>
        <taxon>Micrococcales</taxon>
        <taxon>Micrococcaceae</taxon>
        <taxon>Arthrobacter</taxon>
    </lineage>
</organism>
<dbReference type="InterPro" id="IPR007312">
    <property type="entry name" value="Phosphoesterase"/>
</dbReference>
<dbReference type="EMBL" id="RBIR01000001">
    <property type="protein sequence ID" value="RKR29946.1"/>
    <property type="molecule type" value="Genomic_DNA"/>
</dbReference>
<sequence>METPVNPTTATAPEPRRQRSRRTLKRFASAALLVLAAASLSYGSQAATAGTPANAAAPAATTAGQGFLPGAKHVFVINLENKGYDTTWGPASAAPYLSQTLRSQGVLLNQYYGTAHNSQPNYVAQISGQGPNPQMQADCQTYSPFAGTGTASQGQAVGDGCVFPASVPTVAGQLTAAGKTWKGYMEDMGTPCRHPALGAVDDTQKARVGDQYAARHNPFVYFAGITDSPDCARNDVDLTALKTDLTSAATTPNLSMITPNLCHDGHDAPCVDGQPGGLASADEWLKQWVPAITSSPAFKQDGVLVITFDESDGPQSDATACCGETSGPNSPEPGITGPGGGRVGALVLSPFTKGGTWSTTPYNHYSLLASIEDTFGLPYLGYAGAPGLNRFGLDVYNAGV</sequence>
<dbReference type="PANTHER" id="PTHR31956:SF8">
    <property type="entry name" value="ACID PHOSPHATASE PHOA (AFU_ORTHOLOGUE AFUA_1G03570)"/>
    <property type="match status" value="1"/>
</dbReference>
<feature type="signal peptide" evidence="9">
    <location>
        <begin position="1"/>
        <end position="46"/>
    </location>
</feature>
<dbReference type="Pfam" id="PF04185">
    <property type="entry name" value="Phosphoesterase"/>
    <property type="match status" value="1"/>
</dbReference>
<dbReference type="InterPro" id="IPR017850">
    <property type="entry name" value="Alkaline_phosphatase_core_sf"/>
</dbReference>